<accession>D3KHL5</accession>
<keyword evidence="2" id="KW-1185">Reference proteome</keyword>
<evidence type="ECO:0000313" key="1">
    <source>
        <dbReference type="EMBL" id="KAE8304052.1"/>
    </source>
</evidence>
<proteinExistence type="predicted"/>
<protein>
    <submittedName>
        <fullName evidence="1">Uncharacterized protein</fullName>
    </submittedName>
</protein>
<dbReference type="EMBL" id="AACB03000002">
    <property type="protein sequence ID" value="KAE8304052.1"/>
    <property type="molecule type" value="Genomic_DNA"/>
</dbReference>
<sequence>MTDSIPQLATSSWVSDQESEHILTFFLFNDAWRLARDLCTALFTSIDSSLTDTFIYQDQFLNCATTTIGNHCVTIRFVSFLSPQEAQLHSSTIQALEEESTSCILLTAINCSMYAASCTEAYAAEQVIASLFQGRCNNQSINIQNLLLKLMNDQATKTYSGAMRVDRLPSAVAHGRTWPLFHLLINTSGIPLLPQSMDSIAPPCAALIPLYYLSSFYPSTVMSLQRDQPAKSVDSATRLSQATQATQTSTLHDQQANISEALFLLASKTSDSLSNFKDLASRLSDVPCRLYSPVTILVIYSILLSFGGKLAHPVSEADLLDDLRGFMAFLFSLTSFKITTFLLPAGWNTLSAVEDTICNLFSYKGLPEGVLPTAQFYSLIAQPSIEDWQPASSSEHIFTPPPHSAMLNPVATEYIKRTELAALLSPITHYSRSDSNYSADAATDVSGSIHRRHDLRQEPAPISSTFALSTVVTSVVDEPLDVPDCSIQKEAGRRGKSIVLVEESDAGLHELQQGSLATPEFYQGVSSSRMDMQNKNPVLFPL</sequence>
<dbReference type="VEuPathDB" id="GiardiaDB:GL50803_7877"/>
<reference evidence="1 2" key="1">
    <citation type="journal article" date="2007" name="Science">
        <title>Genomic minimalism in the early diverging intestinal parasite Giardia lamblia.</title>
        <authorList>
            <person name="Morrison H.G."/>
            <person name="McArthur A.G."/>
            <person name="Gillin F.D."/>
            <person name="Aley S.B."/>
            <person name="Adam R.D."/>
            <person name="Olsen G.J."/>
            <person name="Best A.A."/>
            <person name="Cande W.Z."/>
            <person name="Chen F."/>
            <person name="Cipriano M.J."/>
            <person name="Davids B.J."/>
            <person name="Dawson S.C."/>
            <person name="Elmendorf H.G."/>
            <person name="Hehl A.B."/>
            <person name="Holder M.E."/>
            <person name="Huse S.M."/>
            <person name="Kim U.U."/>
            <person name="Lasek-Nesselquist E."/>
            <person name="Manning G."/>
            <person name="Nigam A."/>
            <person name="Nixon J.E."/>
            <person name="Palm D."/>
            <person name="Passamaneck N.E."/>
            <person name="Prabhu A."/>
            <person name="Reich C.I."/>
            <person name="Reiner D.S."/>
            <person name="Samuelson J."/>
            <person name="Svard S.G."/>
            <person name="Sogin M.L."/>
        </authorList>
    </citation>
    <scope>NUCLEOTIDE SEQUENCE [LARGE SCALE GENOMIC DNA]</scope>
    <source>
        <strain evidence="1 2">WB C6</strain>
    </source>
</reference>
<dbReference type="HOGENOM" id="CLU_502940_0_0_1"/>
<gene>
    <name evidence="1" type="ORF">GL50803_007877</name>
</gene>
<name>D3KHL5_GIAIC</name>
<dbReference type="OMA" id="INCSTYA"/>
<evidence type="ECO:0000313" key="2">
    <source>
        <dbReference type="Proteomes" id="UP000001548"/>
    </source>
</evidence>
<comment type="caution">
    <text evidence="1">The sequence shown here is derived from an EMBL/GenBank/DDBJ whole genome shotgun (WGS) entry which is preliminary data.</text>
</comment>
<dbReference type="Proteomes" id="UP000001548">
    <property type="component" value="Unassembled WGS sequence"/>
</dbReference>
<dbReference type="AlphaFoldDB" id="D3KHL5"/>
<organism evidence="1 2">
    <name type="scientific">Giardia intestinalis (strain ATCC 50803 / WB clone C6)</name>
    <name type="common">Giardia lamblia</name>
    <dbReference type="NCBI Taxonomy" id="184922"/>
    <lineage>
        <taxon>Eukaryota</taxon>
        <taxon>Metamonada</taxon>
        <taxon>Diplomonadida</taxon>
        <taxon>Hexamitidae</taxon>
        <taxon>Giardiinae</taxon>
        <taxon>Giardia</taxon>
    </lineage>
</organism>